<dbReference type="InterPro" id="IPR026579">
    <property type="entry name" value="FtsQ"/>
</dbReference>
<dbReference type="InterPro" id="IPR013685">
    <property type="entry name" value="POTRA_FtsQ_type"/>
</dbReference>
<feature type="domain" description="POTRA" evidence="10">
    <location>
        <begin position="80"/>
        <end position="149"/>
    </location>
</feature>
<keyword evidence="2 8" id="KW-1003">Cell membrane</keyword>
<keyword evidence="12" id="KW-1185">Reference proteome</keyword>
<evidence type="ECO:0000256" key="4">
    <source>
        <dbReference type="ARBA" id="ARBA00022692"/>
    </source>
</evidence>
<reference evidence="11" key="2">
    <citation type="submission" date="2020-09" db="EMBL/GenBank/DDBJ databases">
        <authorList>
            <person name="Sun Q."/>
            <person name="Ohkuma M."/>
        </authorList>
    </citation>
    <scope>NUCLEOTIDE SEQUENCE</scope>
    <source>
        <strain evidence="11">JCM 5069</strain>
    </source>
</reference>
<evidence type="ECO:0000256" key="2">
    <source>
        <dbReference type="ARBA" id="ARBA00022475"/>
    </source>
</evidence>
<accession>A0A919FX93</accession>
<sequence length="287" mass="30229">MERGAGPGTAARGERRRPESGPPGPPRRGPFRAPGGGRPTTPDARRTAGPVVARRRLAVLLVLVLVAGFCGWALYGSSWLRVQRVTVSGTRVLTADQVRRAAAVRPGTPLASVDTDGVAERLRRALPRIDSVDVVRSWPHGIGLKVVERSPALLIEKGGKFIEVDAKGVRFATVPVAVKGVPRLELATKAEPGTAASLRRFGPGRLVGAAVRVAGDLPDAVAREARVLKVRSYDSISVELARGRVVVWGSDERGAEKAATLTALMKAAPRARHFDVSVPTAPAVAGS</sequence>
<dbReference type="GO" id="GO:0043093">
    <property type="term" value="P:FtsZ-dependent cytokinesis"/>
    <property type="evidence" value="ECO:0007669"/>
    <property type="project" value="UniProtKB-UniRule"/>
</dbReference>
<gene>
    <name evidence="8 11" type="primary">ftsQ</name>
    <name evidence="11" type="ORF">GCM10018793_14870</name>
</gene>
<dbReference type="PROSITE" id="PS51779">
    <property type="entry name" value="POTRA"/>
    <property type="match status" value="1"/>
</dbReference>
<keyword evidence="5 8" id="KW-1133">Transmembrane helix</keyword>
<keyword evidence="4 8" id="KW-0812">Transmembrane</keyword>
<dbReference type="Gene3D" id="3.10.20.310">
    <property type="entry name" value="membrane protein fhac"/>
    <property type="match status" value="1"/>
</dbReference>
<dbReference type="InterPro" id="IPR034746">
    <property type="entry name" value="POTRA"/>
</dbReference>
<dbReference type="RefSeq" id="WP_189930099.1">
    <property type="nucleotide sequence ID" value="NZ_BNCD01000003.1"/>
</dbReference>
<evidence type="ECO:0000256" key="1">
    <source>
        <dbReference type="ARBA" id="ARBA00004370"/>
    </source>
</evidence>
<feature type="transmembrane region" description="Helical" evidence="8">
    <location>
        <begin position="57"/>
        <end position="75"/>
    </location>
</feature>
<evidence type="ECO:0000256" key="6">
    <source>
        <dbReference type="ARBA" id="ARBA00023136"/>
    </source>
</evidence>
<protein>
    <recommendedName>
        <fullName evidence="8">Cell division protein FtsQ</fullName>
    </recommendedName>
</protein>
<dbReference type="Proteomes" id="UP000603708">
    <property type="component" value="Unassembled WGS sequence"/>
</dbReference>
<comment type="caution">
    <text evidence="11">The sequence shown here is derived from an EMBL/GenBank/DDBJ whole genome shotgun (WGS) entry which is preliminary data.</text>
</comment>
<proteinExistence type="inferred from homology"/>
<dbReference type="PANTHER" id="PTHR37820">
    <property type="entry name" value="CELL DIVISION PROTEIN DIVIB"/>
    <property type="match status" value="1"/>
</dbReference>
<reference evidence="11" key="1">
    <citation type="journal article" date="2014" name="Int. J. Syst. Evol. Microbiol.">
        <title>Complete genome sequence of Corynebacterium casei LMG S-19264T (=DSM 44701T), isolated from a smear-ripened cheese.</title>
        <authorList>
            <consortium name="US DOE Joint Genome Institute (JGI-PGF)"/>
            <person name="Walter F."/>
            <person name="Albersmeier A."/>
            <person name="Kalinowski J."/>
            <person name="Ruckert C."/>
        </authorList>
    </citation>
    <scope>NUCLEOTIDE SEQUENCE</scope>
    <source>
        <strain evidence="11">JCM 5069</strain>
    </source>
</reference>
<dbReference type="PANTHER" id="PTHR37820:SF1">
    <property type="entry name" value="CELL DIVISION PROTEIN FTSQ"/>
    <property type="match status" value="1"/>
</dbReference>
<dbReference type="AlphaFoldDB" id="A0A919FX93"/>
<evidence type="ECO:0000256" key="3">
    <source>
        <dbReference type="ARBA" id="ARBA00022618"/>
    </source>
</evidence>
<evidence type="ECO:0000256" key="5">
    <source>
        <dbReference type="ARBA" id="ARBA00022989"/>
    </source>
</evidence>
<organism evidence="11 12">
    <name type="scientific">Streptomyces sulfonofaciens</name>
    <dbReference type="NCBI Taxonomy" id="68272"/>
    <lineage>
        <taxon>Bacteria</taxon>
        <taxon>Bacillati</taxon>
        <taxon>Actinomycetota</taxon>
        <taxon>Actinomycetes</taxon>
        <taxon>Kitasatosporales</taxon>
        <taxon>Streptomycetaceae</taxon>
        <taxon>Streptomyces</taxon>
    </lineage>
</organism>
<evidence type="ECO:0000313" key="11">
    <source>
        <dbReference type="EMBL" id="GHH74212.1"/>
    </source>
</evidence>
<dbReference type="GO" id="GO:0032153">
    <property type="term" value="C:cell division site"/>
    <property type="evidence" value="ECO:0007669"/>
    <property type="project" value="UniProtKB-UniRule"/>
</dbReference>
<comment type="similarity">
    <text evidence="8">Belongs to the FtsQ/DivIB family. FtsQ subfamily.</text>
</comment>
<keyword evidence="6 8" id="KW-0472">Membrane</keyword>
<keyword evidence="3 8" id="KW-0132">Cell division</keyword>
<name>A0A919FX93_9ACTN</name>
<comment type="function">
    <text evidence="8">Essential cell division protein.</text>
</comment>
<evidence type="ECO:0000313" key="12">
    <source>
        <dbReference type="Proteomes" id="UP000603708"/>
    </source>
</evidence>
<evidence type="ECO:0000256" key="8">
    <source>
        <dbReference type="HAMAP-Rule" id="MF_00911"/>
    </source>
</evidence>
<comment type="subcellular location">
    <subcellularLocation>
        <location evidence="8">Cell membrane</location>
        <topology evidence="8">Single-pass type II membrane protein</topology>
    </subcellularLocation>
    <subcellularLocation>
        <location evidence="1">Membrane</location>
    </subcellularLocation>
    <text evidence="8">Localizes to the division septum.</text>
</comment>
<feature type="compositionally biased region" description="Low complexity" evidence="9">
    <location>
        <begin position="39"/>
        <end position="48"/>
    </location>
</feature>
<dbReference type="EMBL" id="BNCD01000003">
    <property type="protein sequence ID" value="GHH74212.1"/>
    <property type="molecule type" value="Genomic_DNA"/>
</dbReference>
<dbReference type="HAMAP" id="MF_00911">
    <property type="entry name" value="FtsQ_subfam"/>
    <property type="match status" value="1"/>
</dbReference>
<evidence type="ECO:0000259" key="10">
    <source>
        <dbReference type="PROSITE" id="PS51779"/>
    </source>
</evidence>
<keyword evidence="7 8" id="KW-0131">Cell cycle</keyword>
<dbReference type="GO" id="GO:0090529">
    <property type="term" value="P:cell septum assembly"/>
    <property type="evidence" value="ECO:0007669"/>
    <property type="project" value="InterPro"/>
</dbReference>
<dbReference type="InterPro" id="IPR050487">
    <property type="entry name" value="FtsQ_DivIB"/>
</dbReference>
<evidence type="ECO:0000256" key="7">
    <source>
        <dbReference type="ARBA" id="ARBA00023306"/>
    </source>
</evidence>
<dbReference type="GO" id="GO:0005886">
    <property type="term" value="C:plasma membrane"/>
    <property type="evidence" value="ECO:0007669"/>
    <property type="project" value="UniProtKB-SubCell"/>
</dbReference>
<evidence type="ECO:0000256" key="9">
    <source>
        <dbReference type="SAM" id="MobiDB-lite"/>
    </source>
</evidence>
<dbReference type="Pfam" id="PF08478">
    <property type="entry name" value="POTRA_1"/>
    <property type="match status" value="1"/>
</dbReference>
<feature type="region of interest" description="Disordered" evidence="9">
    <location>
        <begin position="1"/>
        <end position="48"/>
    </location>
</feature>